<accession>A0A7X0F5Z6</accession>
<dbReference type="Pfam" id="PF00512">
    <property type="entry name" value="HisKA"/>
    <property type="match status" value="1"/>
</dbReference>
<evidence type="ECO:0000256" key="4">
    <source>
        <dbReference type="ARBA" id="ARBA00022679"/>
    </source>
</evidence>
<dbReference type="InterPro" id="IPR029016">
    <property type="entry name" value="GAF-like_dom_sf"/>
</dbReference>
<reference evidence="10 11" key="1">
    <citation type="submission" date="2020-08" db="EMBL/GenBank/DDBJ databases">
        <title>Genomic Encyclopedia of Type Strains, Phase IV (KMG-IV): sequencing the most valuable type-strain genomes for metagenomic binning, comparative biology and taxonomic classification.</title>
        <authorList>
            <person name="Goeker M."/>
        </authorList>
    </citation>
    <scope>NUCLEOTIDE SEQUENCE [LARGE SCALE GENOMIC DNA]</scope>
    <source>
        <strain evidence="10 11">DSM 7051</strain>
    </source>
</reference>
<keyword evidence="7" id="KW-0067">ATP-binding</keyword>
<dbReference type="SUPFAM" id="SSF55874">
    <property type="entry name" value="ATPase domain of HSP90 chaperone/DNA topoisomerase II/histidine kinase"/>
    <property type="match status" value="1"/>
</dbReference>
<dbReference type="Pfam" id="PF01590">
    <property type="entry name" value="GAF"/>
    <property type="match status" value="1"/>
</dbReference>
<feature type="domain" description="Histidine kinase" evidence="9">
    <location>
        <begin position="180"/>
        <end position="392"/>
    </location>
</feature>
<dbReference type="InterPro" id="IPR036890">
    <property type="entry name" value="HATPase_C_sf"/>
</dbReference>
<dbReference type="InterPro" id="IPR050351">
    <property type="entry name" value="BphY/WalK/GraS-like"/>
</dbReference>
<dbReference type="SMART" id="SM00388">
    <property type="entry name" value="HisKA"/>
    <property type="match status" value="1"/>
</dbReference>
<evidence type="ECO:0000256" key="8">
    <source>
        <dbReference type="ARBA" id="ARBA00023012"/>
    </source>
</evidence>
<dbReference type="InterPro" id="IPR003594">
    <property type="entry name" value="HATPase_dom"/>
</dbReference>
<evidence type="ECO:0000256" key="1">
    <source>
        <dbReference type="ARBA" id="ARBA00000085"/>
    </source>
</evidence>
<keyword evidence="3" id="KW-0597">Phosphoprotein</keyword>
<dbReference type="AlphaFoldDB" id="A0A7X0F5Z6"/>
<evidence type="ECO:0000256" key="2">
    <source>
        <dbReference type="ARBA" id="ARBA00012438"/>
    </source>
</evidence>
<dbReference type="RefSeq" id="WP_184698850.1">
    <property type="nucleotide sequence ID" value="NZ_BAABEG010000001.1"/>
</dbReference>
<evidence type="ECO:0000313" key="10">
    <source>
        <dbReference type="EMBL" id="MBB6353724.1"/>
    </source>
</evidence>
<evidence type="ECO:0000256" key="7">
    <source>
        <dbReference type="ARBA" id="ARBA00022840"/>
    </source>
</evidence>
<protein>
    <recommendedName>
        <fullName evidence="2">histidine kinase</fullName>
        <ecNumber evidence="2">2.7.13.3</ecNumber>
    </recommendedName>
</protein>
<comment type="caution">
    <text evidence="10">The sequence shown here is derived from an EMBL/GenBank/DDBJ whole genome shotgun (WGS) entry which is preliminary data.</text>
</comment>
<dbReference type="PROSITE" id="PS50109">
    <property type="entry name" value="HIS_KIN"/>
    <property type="match status" value="1"/>
</dbReference>
<dbReference type="EC" id="2.7.13.3" evidence="2"/>
<dbReference type="InterPro" id="IPR005467">
    <property type="entry name" value="His_kinase_dom"/>
</dbReference>
<dbReference type="InterPro" id="IPR003661">
    <property type="entry name" value="HisK_dim/P_dom"/>
</dbReference>
<dbReference type="SUPFAM" id="SSF55781">
    <property type="entry name" value="GAF domain-like"/>
    <property type="match status" value="1"/>
</dbReference>
<evidence type="ECO:0000256" key="5">
    <source>
        <dbReference type="ARBA" id="ARBA00022741"/>
    </source>
</evidence>
<comment type="catalytic activity">
    <reaction evidence="1">
        <text>ATP + protein L-histidine = ADP + protein N-phospho-L-histidine.</text>
        <dbReference type="EC" id="2.7.13.3"/>
    </reaction>
</comment>
<keyword evidence="4" id="KW-0808">Transferase</keyword>
<dbReference type="Gene3D" id="3.30.565.10">
    <property type="entry name" value="Histidine kinase-like ATPase, C-terminal domain"/>
    <property type="match status" value="1"/>
</dbReference>
<organism evidence="10 11">
    <name type="scientific">Aminobacter aganoensis</name>
    <dbReference type="NCBI Taxonomy" id="83264"/>
    <lineage>
        <taxon>Bacteria</taxon>
        <taxon>Pseudomonadati</taxon>
        <taxon>Pseudomonadota</taxon>
        <taxon>Alphaproteobacteria</taxon>
        <taxon>Hyphomicrobiales</taxon>
        <taxon>Phyllobacteriaceae</taxon>
        <taxon>Aminobacter</taxon>
    </lineage>
</organism>
<dbReference type="Gene3D" id="3.30.450.40">
    <property type="match status" value="1"/>
</dbReference>
<dbReference type="Gene3D" id="1.10.287.130">
    <property type="match status" value="1"/>
</dbReference>
<keyword evidence="11" id="KW-1185">Reference proteome</keyword>
<dbReference type="PANTHER" id="PTHR42878:SF7">
    <property type="entry name" value="SENSOR HISTIDINE KINASE GLRK"/>
    <property type="match status" value="1"/>
</dbReference>
<dbReference type="GO" id="GO:0000155">
    <property type="term" value="F:phosphorelay sensor kinase activity"/>
    <property type="evidence" value="ECO:0007669"/>
    <property type="project" value="InterPro"/>
</dbReference>
<dbReference type="GO" id="GO:0007234">
    <property type="term" value="P:osmosensory signaling via phosphorelay pathway"/>
    <property type="evidence" value="ECO:0007669"/>
    <property type="project" value="TreeGrafter"/>
</dbReference>
<dbReference type="InterPro" id="IPR004358">
    <property type="entry name" value="Sig_transdc_His_kin-like_C"/>
</dbReference>
<dbReference type="EMBL" id="JACHOU010000002">
    <property type="protein sequence ID" value="MBB6353724.1"/>
    <property type="molecule type" value="Genomic_DNA"/>
</dbReference>
<evidence type="ECO:0000259" key="9">
    <source>
        <dbReference type="PROSITE" id="PS50109"/>
    </source>
</evidence>
<dbReference type="GO" id="GO:0030295">
    <property type="term" value="F:protein kinase activator activity"/>
    <property type="evidence" value="ECO:0007669"/>
    <property type="project" value="TreeGrafter"/>
</dbReference>
<sequence length="392" mass="42127">MKSDYQADIDAIGNIDSVPTILDVVCRTTGMGFAAVARVTDSRWIACSVLDHIAFGLQPGGELQVETTICHEIRQSGEPVIINNVADDPVFCGHPTPAMYGFQSYISMPIVRKDGSFFGTLCAIDPKPARLKDPEIVGMFRLFAELIAAHLDSIDQIAISEQLLARERAFGAMREKFIAVLGHDLRNPLASVVSGTKMLMRKHEAEPDSRRILLLMQGSLLRMRGLVDNIADFARSRLGGGLTLDLEADVHLERTLDQVVDELRAAHPDRSIVAEFSLDEAVPVDHGRVAQLLSNLIGNALSYGDADKPVRVSAKADKAGFELAVENGGAPVPTETLATLFEPFARGEGDRNGEGLGLGLFIASEIAKAHGGTLTATSGAGVTRFVFDMPAP</sequence>
<name>A0A7X0F5Z6_9HYPH</name>
<dbReference type="PANTHER" id="PTHR42878">
    <property type="entry name" value="TWO-COMPONENT HISTIDINE KINASE"/>
    <property type="match status" value="1"/>
</dbReference>
<dbReference type="GO" id="GO:0000156">
    <property type="term" value="F:phosphorelay response regulator activity"/>
    <property type="evidence" value="ECO:0007669"/>
    <property type="project" value="TreeGrafter"/>
</dbReference>
<keyword evidence="6 10" id="KW-0418">Kinase</keyword>
<dbReference type="Proteomes" id="UP000536262">
    <property type="component" value="Unassembled WGS sequence"/>
</dbReference>
<dbReference type="SMART" id="SM00387">
    <property type="entry name" value="HATPase_c"/>
    <property type="match status" value="1"/>
</dbReference>
<proteinExistence type="predicted"/>
<evidence type="ECO:0000313" key="11">
    <source>
        <dbReference type="Proteomes" id="UP000536262"/>
    </source>
</evidence>
<evidence type="ECO:0000256" key="6">
    <source>
        <dbReference type="ARBA" id="ARBA00022777"/>
    </source>
</evidence>
<dbReference type="PRINTS" id="PR00344">
    <property type="entry name" value="BCTRLSENSOR"/>
</dbReference>
<dbReference type="SMART" id="SM00065">
    <property type="entry name" value="GAF"/>
    <property type="match status" value="1"/>
</dbReference>
<dbReference type="InterPro" id="IPR036097">
    <property type="entry name" value="HisK_dim/P_sf"/>
</dbReference>
<dbReference type="CDD" id="cd00082">
    <property type="entry name" value="HisKA"/>
    <property type="match status" value="1"/>
</dbReference>
<dbReference type="Pfam" id="PF02518">
    <property type="entry name" value="HATPase_c"/>
    <property type="match status" value="1"/>
</dbReference>
<gene>
    <name evidence="10" type="ORF">GGR00_001492</name>
</gene>
<dbReference type="InterPro" id="IPR003018">
    <property type="entry name" value="GAF"/>
</dbReference>
<evidence type="ECO:0000256" key="3">
    <source>
        <dbReference type="ARBA" id="ARBA00022553"/>
    </source>
</evidence>
<keyword evidence="5" id="KW-0547">Nucleotide-binding</keyword>
<keyword evidence="8" id="KW-0902">Two-component regulatory system</keyword>
<dbReference type="CDD" id="cd00075">
    <property type="entry name" value="HATPase"/>
    <property type="match status" value="1"/>
</dbReference>
<dbReference type="GO" id="GO:0005524">
    <property type="term" value="F:ATP binding"/>
    <property type="evidence" value="ECO:0007669"/>
    <property type="project" value="UniProtKB-KW"/>
</dbReference>
<dbReference type="SUPFAM" id="SSF47384">
    <property type="entry name" value="Homodimeric domain of signal transducing histidine kinase"/>
    <property type="match status" value="1"/>
</dbReference>